<feature type="region of interest" description="Disordered" evidence="1">
    <location>
        <begin position="168"/>
        <end position="204"/>
    </location>
</feature>
<feature type="region of interest" description="Disordered" evidence="1">
    <location>
        <begin position="456"/>
        <end position="539"/>
    </location>
</feature>
<feature type="compositionally biased region" description="Gly residues" evidence="1">
    <location>
        <begin position="530"/>
        <end position="539"/>
    </location>
</feature>
<keyword evidence="3" id="KW-1185">Reference proteome</keyword>
<feature type="region of interest" description="Disordered" evidence="1">
    <location>
        <begin position="336"/>
        <end position="429"/>
    </location>
</feature>
<evidence type="ECO:0000256" key="1">
    <source>
        <dbReference type="SAM" id="MobiDB-lite"/>
    </source>
</evidence>
<feature type="compositionally biased region" description="Gly residues" evidence="1">
    <location>
        <begin position="403"/>
        <end position="415"/>
    </location>
</feature>
<dbReference type="AlphaFoldDB" id="A0A542DBM9"/>
<feature type="compositionally biased region" description="Gly residues" evidence="1">
    <location>
        <begin position="483"/>
        <end position="495"/>
    </location>
</feature>
<feature type="compositionally biased region" description="Low complexity" evidence="1">
    <location>
        <begin position="174"/>
        <end position="184"/>
    </location>
</feature>
<evidence type="ECO:0000313" key="2">
    <source>
        <dbReference type="EMBL" id="TQJ00481.1"/>
    </source>
</evidence>
<proteinExistence type="predicted"/>
<gene>
    <name evidence="2" type="ORF">FB471_0106</name>
</gene>
<feature type="compositionally biased region" description="Gly residues" evidence="1">
    <location>
        <begin position="227"/>
        <end position="244"/>
    </location>
</feature>
<feature type="region of interest" description="Disordered" evidence="1">
    <location>
        <begin position="277"/>
        <end position="321"/>
    </location>
</feature>
<organism evidence="2 3">
    <name type="scientific">Amycolatopsis cihanbeyliensis</name>
    <dbReference type="NCBI Taxonomy" id="1128664"/>
    <lineage>
        <taxon>Bacteria</taxon>
        <taxon>Bacillati</taxon>
        <taxon>Actinomycetota</taxon>
        <taxon>Actinomycetes</taxon>
        <taxon>Pseudonocardiales</taxon>
        <taxon>Pseudonocardiaceae</taxon>
        <taxon>Amycolatopsis</taxon>
    </lineage>
</organism>
<dbReference type="RefSeq" id="WP_141995408.1">
    <property type="nucleotide sequence ID" value="NZ_VFML01000001.1"/>
</dbReference>
<accession>A0A542DBM9</accession>
<protein>
    <recommendedName>
        <fullName evidence="4">Outer membrane repeat protein</fullName>
    </recommendedName>
</protein>
<sequence>MDHDPFAVRRAGPRAASAAGAFALGWGVLTVPAADAAGPAMFPSTCDTPSLVRAISAANDAGGPATVRLAGNCTYLLTEPTASGGNGADGLPVITGDVTMRGTDTTIARATRAPRFRVLEIAPAAALSLDGITISGGHTAGGGTPGAPGADGGGIRNAGTLTLHRSVLTGNRTGSGADGSDGAPGADGGEAGQPGGWGARGGRGGGIYNAGGTVTLRESLVSHNRTGRGGAGGDGGHGGHGAAGGDGGYGGRGAAGGSGAGLGGSGGTVTITSSVFAHNRTGDGGPTGSGGDGGDGTTGEGGDGGKAGNGRTSASGGTGGGIAAASPLTVSGSMVYRNATGDGGDSGQAGHGGDGVTGGSGAGVWGGRAATQAGSGGDGGGIFTQRAYPTRIENSTVARNRTGDGGNGGDGGRGGNGERADGLAGSGAVGGWGGHGGGIGFGSGPSEPGAVLAATTVRDNRTGRGGDGGDAGRGRVALRKGHGGSGWDGGDGGGVHVDRKRRLAVDGGTITGNVTGPGGRVGTSPNPDGRAGGTGTRGLGGGFGAGWHLPDDPAIRLSGGVTVHANEPENCYPELTGCG</sequence>
<dbReference type="OrthoDB" id="3523774at2"/>
<feature type="compositionally biased region" description="Gly residues" evidence="1">
    <location>
        <begin position="282"/>
        <end position="308"/>
    </location>
</feature>
<comment type="caution">
    <text evidence="2">The sequence shown here is derived from an EMBL/GenBank/DDBJ whole genome shotgun (WGS) entry which is preliminary data.</text>
</comment>
<feature type="region of interest" description="Disordered" evidence="1">
    <location>
        <begin position="139"/>
        <end position="158"/>
    </location>
</feature>
<reference evidence="2 3" key="1">
    <citation type="submission" date="2019-06" db="EMBL/GenBank/DDBJ databases">
        <title>Sequencing the genomes of 1000 actinobacteria strains.</title>
        <authorList>
            <person name="Klenk H.-P."/>
        </authorList>
    </citation>
    <scope>NUCLEOTIDE SEQUENCE [LARGE SCALE GENOMIC DNA]</scope>
    <source>
        <strain evidence="2 3">DSM 45679</strain>
    </source>
</reference>
<feature type="region of interest" description="Disordered" evidence="1">
    <location>
        <begin position="223"/>
        <end position="244"/>
    </location>
</feature>
<dbReference type="Proteomes" id="UP000320876">
    <property type="component" value="Unassembled WGS sequence"/>
</dbReference>
<feature type="compositionally biased region" description="Gly residues" evidence="1">
    <location>
        <begin position="341"/>
        <end position="366"/>
    </location>
</feature>
<feature type="compositionally biased region" description="Gly residues" evidence="1">
    <location>
        <begin position="139"/>
        <end position="156"/>
    </location>
</feature>
<feature type="compositionally biased region" description="Gly residues" evidence="1">
    <location>
        <begin position="185"/>
        <end position="204"/>
    </location>
</feature>
<evidence type="ECO:0008006" key="4">
    <source>
        <dbReference type="Google" id="ProtNLM"/>
    </source>
</evidence>
<dbReference type="EMBL" id="VFML01000001">
    <property type="protein sequence ID" value="TQJ00481.1"/>
    <property type="molecule type" value="Genomic_DNA"/>
</dbReference>
<name>A0A542DBM9_AMYCI</name>
<evidence type="ECO:0000313" key="3">
    <source>
        <dbReference type="Proteomes" id="UP000320876"/>
    </source>
</evidence>